<dbReference type="Proteomes" id="UP001372834">
    <property type="component" value="Unassembled WGS sequence"/>
</dbReference>
<feature type="compositionally biased region" description="Basic and acidic residues" evidence="1">
    <location>
        <begin position="9"/>
        <end position="36"/>
    </location>
</feature>
<protein>
    <submittedName>
        <fullName evidence="2">Uncharacterized protein</fullName>
    </submittedName>
</protein>
<evidence type="ECO:0000256" key="1">
    <source>
        <dbReference type="SAM" id="MobiDB-lite"/>
    </source>
</evidence>
<reference evidence="2 3" key="1">
    <citation type="submission" date="2023-10" db="EMBL/GenBank/DDBJ databases">
        <title>Genomes of two closely related lineages of the louse Polyplax serrata with different host specificities.</title>
        <authorList>
            <person name="Martinu J."/>
            <person name="Tarabai H."/>
            <person name="Stefka J."/>
            <person name="Hypsa V."/>
        </authorList>
    </citation>
    <scope>NUCLEOTIDE SEQUENCE [LARGE SCALE GENOMIC DNA]</scope>
    <source>
        <strain evidence="2">HR10_N</strain>
    </source>
</reference>
<sequence length="173" mass="19851">MEQVRTLTKKKEIMGEKDKERENGEENGRKKDREEPPPGQRTPKKAYLSSFRWQISAKEVTQTGDLVILGVKLDRLKSNSNGSVYVVAYVKRVQEGSKQDEVELIKNISDLVCFACQAKQEGSEYFARHGYLTEYLEQHITEEYDMYGKNENDRPDVGEKLLNRLSGEGMRAA</sequence>
<evidence type="ECO:0000313" key="3">
    <source>
        <dbReference type="Proteomes" id="UP001372834"/>
    </source>
</evidence>
<accession>A0AAN8PJB7</accession>
<gene>
    <name evidence="2" type="ORF">RUM43_012577</name>
</gene>
<comment type="caution">
    <text evidence="2">The sequence shown here is derived from an EMBL/GenBank/DDBJ whole genome shotgun (WGS) entry which is preliminary data.</text>
</comment>
<evidence type="ECO:0000313" key="2">
    <source>
        <dbReference type="EMBL" id="KAK6632838.1"/>
    </source>
</evidence>
<dbReference type="EMBL" id="JAWJWE010000006">
    <property type="protein sequence ID" value="KAK6632838.1"/>
    <property type="molecule type" value="Genomic_DNA"/>
</dbReference>
<feature type="region of interest" description="Disordered" evidence="1">
    <location>
        <begin position="1"/>
        <end position="45"/>
    </location>
</feature>
<organism evidence="2 3">
    <name type="scientific">Polyplax serrata</name>
    <name type="common">Common mouse louse</name>
    <dbReference type="NCBI Taxonomy" id="468196"/>
    <lineage>
        <taxon>Eukaryota</taxon>
        <taxon>Metazoa</taxon>
        <taxon>Ecdysozoa</taxon>
        <taxon>Arthropoda</taxon>
        <taxon>Hexapoda</taxon>
        <taxon>Insecta</taxon>
        <taxon>Pterygota</taxon>
        <taxon>Neoptera</taxon>
        <taxon>Paraneoptera</taxon>
        <taxon>Psocodea</taxon>
        <taxon>Troctomorpha</taxon>
        <taxon>Phthiraptera</taxon>
        <taxon>Anoplura</taxon>
        <taxon>Polyplacidae</taxon>
        <taxon>Polyplax</taxon>
    </lineage>
</organism>
<dbReference type="AlphaFoldDB" id="A0AAN8PJB7"/>
<name>A0AAN8PJB7_POLSC</name>
<proteinExistence type="predicted"/>